<keyword evidence="3" id="KW-0963">Cytoplasm</keyword>
<dbReference type="HAMAP" id="MF_01151">
    <property type="entry name" value="GrpE"/>
    <property type="match status" value="1"/>
</dbReference>
<dbReference type="GO" id="GO:0006457">
    <property type="term" value="P:protein folding"/>
    <property type="evidence" value="ECO:0007669"/>
    <property type="project" value="InterPro"/>
</dbReference>
<dbReference type="CDD" id="cd00446">
    <property type="entry name" value="GrpE"/>
    <property type="match status" value="1"/>
</dbReference>
<sequence>MIYTEKLGKMAEEKVNKETEEEKDIAAQVEDAAAEKEEKADDKKDKKKKSKKDKKEEQLEELGQKLQELQDKHLRLQAEFDNFRRRTMKEKADLIKTGGESVIVNILPVIDDFERALDSMKHLEDEDAGKHGTALIYKKFQEFLKQNNVKEIEAQHADFDVDLHEAITKIPAPSEELKGKVVDVIQKGYCLNEKVIRFAKVVIGE</sequence>
<dbReference type="SUPFAM" id="SSF58014">
    <property type="entry name" value="Coiled-coil domain of nucleotide exchange factor GrpE"/>
    <property type="match status" value="1"/>
</dbReference>
<evidence type="ECO:0000256" key="4">
    <source>
        <dbReference type="RuleBase" id="RU000639"/>
    </source>
</evidence>
<comment type="caution">
    <text evidence="7">The sequence shown here is derived from an EMBL/GenBank/DDBJ whole genome shotgun (WGS) entry which is preliminary data.</text>
</comment>
<dbReference type="PRINTS" id="PR00773">
    <property type="entry name" value="GRPEPROTEIN"/>
</dbReference>
<dbReference type="GO" id="GO:0042803">
    <property type="term" value="F:protein homodimerization activity"/>
    <property type="evidence" value="ECO:0007669"/>
    <property type="project" value="InterPro"/>
</dbReference>
<dbReference type="PATRIC" id="fig|1544798.3.peg.3946"/>
<dbReference type="Proteomes" id="UP000032544">
    <property type="component" value="Unassembled WGS sequence"/>
</dbReference>
<reference evidence="7 8" key="1">
    <citation type="submission" date="2014-09" db="EMBL/GenBank/DDBJ databases">
        <title>Draft Genome Sequence of Draconibacterium sp. JN14CK-3.</title>
        <authorList>
            <person name="Dong C."/>
            <person name="Lai Q."/>
            <person name="Shao Z."/>
        </authorList>
    </citation>
    <scope>NUCLEOTIDE SEQUENCE [LARGE SCALE GENOMIC DNA]</scope>
    <source>
        <strain evidence="7 8">JN14CK-3</strain>
    </source>
</reference>
<evidence type="ECO:0000256" key="3">
    <source>
        <dbReference type="HAMAP-Rule" id="MF_01151"/>
    </source>
</evidence>
<comment type="subunit">
    <text evidence="3">Homodimer.</text>
</comment>
<dbReference type="GO" id="GO:0005737">
    <property type="term" value="C:cytoplasm"/>
    <property type="evidence" value="ECO:0007669"/>
    <property type="project" value="UniProtKB-SubCell"/>
</dbReference>
<name>A0A0D8J6S6_9BACT</name>
<dbReference type="GO" id="GO:0000774">
    <property type="term" value="F:adenyl-nucleotide exchange factor activity"/>
    <property type="evidence" value="ECO:0007669"/>
    <property type="project" value="InterPro"/>
</dbReference>
<proteinExistence type="inferred from homology"/>
<dbReference type="Gene3D" id="3.90.20.20">
    <property type="match status" value="1"/>
</dbReference>
<keyword evidence="3 4" id="KW-0346">Stress response</keyword>
<evidence type="ECO:0000313" key="8">
    <source>
        <dbReference type="Proteomes" id="UP000032544"/>
    </source>
</evidence>
<protein>
    <recommendedName>
        <fullName evidence="3 4">Protein GrpE</fullName>
    </recommendedName>
    <alternativeName>
        <fullName evidence="3">HSP-70 cofactor</fullName>
    </alternativeName>
</protein>
<comment type="subcellular location">
    <subcellularLocation>
        <location evidence="3">Cytoplasm</location>
    </subcellularLocation>
</comment>
<dbReference type="PROSITE" id="PS01071">
    <property type="entry name" value="GRPE"/>
    <property type="match status" value="1"/>
</dbReference>
<comment type="similarity">
    <text evidence="1 3 5">Belongs to the GrpE family.</text>
</comment>
<evidence type="ECO:0000256" key="1">
    <source>
        <dbReference type="ARBA" id="ARBA00009054"/>
    </source>
</evidence>
<feature type="compositionally biased region" description="Basic and acidic residues" evidence="6">
    <location>
        <begin position="33"/>
        <end position="44"/>
    </location>
</feature>
<organism evidence="7 8">
    <name type="scientific">Draconibacterium sediminis</name>
    <dbReference type="NCBI Taxonomy" id="1544798"/>
    <lineage>
        <taxon>Bacteria</taxon>
        <taxon>Pseudomonadati</taxon>
        <taxon>Bacteroidota</taxon>
        <taxon>Bacteroidia</taxon>
        <taxon>Marinilabiliales</taxon>
        <taxon>Prolixibacteraceae</taxon>
        <taxon>Draconibacterium</taxon>
    </lineage>
</organism>
<dbReference type="Gene3D" id="2.30.22.10">
    <property type="entry name" value="Head domain of nucleotide exchange factor GrpE"/>
    <property type="match status" value="1"/>
</dbReference>
<dbReference type="STRING" id="1544798.LH29_18880"/>
<dbReference type="GO" id="GO:0051087">
    <property type="term" value="F:protein-folding chaperone binding"/>
    <property type="evidence" value="ECO:0007669"/>
    <property type="project" value="InterPro"/>
</dbReference>
<evidence type="ECO:0000313" key="7">
    <source>
        <dbReference type="EMBL" id="KJF42607.1"/>
    </source>
</evidence>
<comment type="function">
    <text evidence="3 4">Participates actively in the response to hyperosmotic and heat shock by preventing the aggregation of stress-denatured proteins, in association with DnaK and GrpE. It is the nucleotide exchange factor for DnaK and may function as a thermosensor. Unfolded proteins bind initially to DnaJ; upon interaction with the DnaJ-bound protein, DnaK hydrolyzes its bound ATP, resulting in the formation of a stable complex. GrpE releases ADP from DnaK; ATP binding to DnaK triggers the release of the substrate protein, thus completing the reaction cycle. Several rounds of ATP-dependent interactions between DnaJ, DnaK and GrpE are required for fully efficient folding.</text>
</comment>
<dbReference type="InterPro" id="IPR000740">
    <property type="entry name" value="GrpE"/>
</dbReference>
<dbReference type="EMBL" id="JRHC01000005">
    <property type="protein sequence ID" value="KJF42607.1"/>
    <property type="molecule type" value="Genomic_DNA"/>
</dbReference>
<dbReference type="AlphaFoldDB" id="A0A0D8J6S6"/>
<dbReference type="PANTHER" id="PTHR21237">
    <property type="entry name" value="GRPE PROTEIN"/>
    <property type="match status" value="1"/>
</dbReference>
<keyword evidence="8" id="KW-1185">Reference proteome</keyword>
<dbReference type="SUPFAM" id="SSF51064">
    <property type="entry name" value="Head domain of nucleotide exchange factor GrpE"/>
    <property type="match status" value="1"/>
</dbReference>
<feature type="region of interest" description="Disordered" evidence="6">
    <location>
        <begin position="1"/>
        <end position="60"/>
    </location>
</feature>
<dbReference type="InterPro" id="IPR009012">
    <property type="entry name" value="GrpE_head"/>
</dbReference>
<dbReference type="InterPro" id="IPR013805">
    <property type="entry name" value="GrpE_CC"/>
</dbReference>
<dbReference type="PANTHER" id="PTHR21237:SF23">
    <property type="entry name" value="GRPE PROTEIN HOMOLOG, MITOCHONDRIAL"/>
    <property type="match status" value="1"/>
</dbReference>
<evidence type="ECO:0000256" key="5">
    <source>
        <dbReference type="RuleBase" id="RU004478"/>
    </source>
</evidence>
<gene>
    <name evidence="3" type="primary">grpE</name>
    <name evidence="7" type="ORF">LH29_18880</name>
</gene>
<accession>A0A0D8J6S6</accession>
<keyword evidence="2 3" id="KW-0143">Chaperone</keyword>
<dbReference type="Pfam" id="PF01025">
    <property type="entry name" value="GrpE"/>
    <property type="match status" value="1"/>
</dbReference>
<evidence type="ECO:0000256" key="6">
    <source>
        <dbReference type="SAM" id="MobiDB-lite"/>
    </source>
</evidence>
<dbReference type="GO" id="GO:0051082">
    <property type="term" value="F:unfolded protein binding"/>
    <property type="evidence" value="ECO:0007669"/>
    <property type="project" value="TreeGrafter"/>
</dbReference>
<evidence type="ECO:0000256" key="2">
    <source>
        <dbReference type="ARBA" id="ARBA00023186"/>
    </source>
</evidence>
<feature type="compositionally biased region" description="Basic and acidic residues" evidence="6">
    <location>
        <begin position="1"/>
        <end position="20"/>
    </location>
</feature>